<dbReference type="EMBL" id="KZ613523">
    <property type="protein sequence ID" value="PMD14249.1"/>
    <property type="molecule type" value="Genomic_DNA"/>
</dbReference>
<feature type="transmembrane region" description="Helical" evidence="2">
    <location>
        <begin position="170"/>
        <end position="189"/>
    </location>
</feature>
<accession>A0A2J6PJU1</accession>
<keyword evidence="4" id="KW-1185">Reference proteome</keyword>
<dbReference type="InterPro" id="IPR004713">
    <property type="entry name" value="CaH_exchang"/>
</dbReference>
<keyword evidence="2" id="KW-1133">Transmembrane helix</keyword>
<dbReference type="PANTHER" id="PTHR31503">
    <property type="entry name" value="VACUOLAR CALCIUM ION TRANSPORTER"/>
    <property type="match status" value="1"/>
</dbReference>
<evidence type="ECO:0000313" key="4">
    <source>
        <dbReference type="Proteomes" id="UP000235672"/>
    </source>
</evidence>
<dbReference type="GO" id="GO:0016020">
    <property type="term" value="C:membrane"/>
    <property type="evidence" value="ECO:0007669"/>
    <property type="project" value="InterPro"/>
</dbReference>
<keyword evidence="2" id="KW-0812">Transmembrane</keyword>
<evidence type="ECO:0000313" key="3">
    <source>
        <dbReference type="EMBL" id="PMD14249.1"/>
    </source>
</evidence>
<dbReference type="GO" id="GO:0006874">
    <property type="term" value="P:intracellular calcium ion homeostasis"/>
    <property type="evidence" value="ECO:0007669"/>
    <property type="project" value="TreeGrafter"/>
</dbReference>
<dbReference type="STRING" id="1745343.A0A2J6PJU1"/>
<feature type="transmembrane region" description="Helical" evidence="2">
    <location>
        <begin position="334"/>
        <end position="356"/>
    </location>
</feature>
<feature type="transmembrane region" description="Helical" evidence="2">
    <location>
        <begin position="195"/>
        <end position="217"/>
    </location>
</feature>
<proteinExistence type="predicted"/>
<feature type="transmembrane region" description="Helical" evidence="2">
    <location>
        <begin position="376"/>
        <end position="394"/>
    </location>
</feature>
<feature type="transmembrane region" description="Helical" evidence="2">
    <location>
        <begin position="238"/>
        <end position="262"/>
    </location>
</feature>
<feature type="transmembrane region" description="Helical" evidence="2">
    <location>
        <begin position="130"/>
        <end position="149"/>
    </location>
</feature>
<dbReference type="GO" id="GO:0015369">
    <property type="term" value="F:calcium:proton antiporter activity"/>
    <property type="evidence" value="ECO:0007669"/>
    <property type="project" value="TreeGrafter"/>
</dbReference>
<organism evidence="3 4">
    <name type="scientific">Hyaloscypha hepaticicola</name>
    <dbReference type="NCBI Taxonomy" id="2082293"/>
    <lineage>
        <taxon>Eukaryota</taxon>
        <taxon>Fungi</taxon>
        <taxon>Dikarya</taxon>
        <taxon>Ascomycota</taxon>
        <taxon>Pezizomycotina</taxon>
        <taxon>Leotiomycetes</taxon>
        <taxon>Helotiales</taxon>
        <taxon>Hyaloscyphaceae</taxon>
        <taxon>Hyaloscypha</taxon>
    </lineage>
</organism>
<dbReference type="OrthoDB" id="272417at2759"/>
<dbReference type="AlphaFoldDB" id="A0A2J6PJU1"/>
<dbReference type="PANTHER" id="PTHR31503:SF22">
    <property type="entry name" value="VACUOLAR CALCIUM ION TRANSPORTER"/>
    <property type="match status" value="1"/>
</dbReference>
<protein>
    <submittedName>
        <fullName evidence="3">Uncharacterized protein</fullName>
    </submittedName>
</protein>
<feature type="transmembrane region" description="Helical" evidence="2">
    <location>
        <begin position="282"/>
        <end position="298"/>
    </location>
</feature>
<evidence type="ECO:0000256" key="2">
    <source>
        <dbReference type="SAM" id="Phobius"/>
    </source>
</evidence>
<name>A0A2J6PJU1_9HELO</name>
<feature type="transmembrane region" description="Helical" evidence="2">
    <location>
        <begin position="107"/>
        <end position="124"/>
    </location>
</feature>
<evidence type="ECO:0000256" key="1">
    <source>
        <dbReference type="ARBA" id="ARBA00023065"/>
    </source>
</evidence>
<keyword evidence="1" id="KW-0406">Ion transport</keyword>
<reference evidence="3 4" key="1">
    <citation type="submission" date="2016-05" db="EMBL/GenBank/DDBJ databases">
        <title>A degradative enzymes factory behind the ericoid mycorrhizal symbiosis.</title>
        <authorList>
            <consortium name="DOE Joint Genome Institute"/>
            <person name="Martino E."/>
            <person name="Morin E."/>
            <person name="Grelet G."/>
            <person name="Kuo A."/>
            <person name="Kohler A."/>
            <person name="Daghino S."/>
            <person name="Barry K."/>
            <person name="Choi C."/>
            <person name="Cichocki N."/>
            <person name="Clum A."/>
            <person name="Copeland A."/>
            <person name="Hainaut M."/>
            <person name="Haridas S."/>
            <person name="Labutti K."/>
            <person name="Lindquist E."/>
            <person name="Lipzen A."/>
            <person name="Khouja H.-R."/>
            <person name="Murat C."/>
            <person name="Ohm R."/>
            <person name="Olson A."/>
            <person name="Spatafora J."/>
            <person name="Veneault-Fourrey C."/>
            <person name="Henrissat B."/>
            <person name="Grigoriev I."/>
            <person name="Martin F."/>
            <person name="Perotto S."/>
        </authorList>
    </citation>
    <scope>NUCLEOTIDE SEQUENCE [LARGE SCALE GENOMIC DNA]</scope>
    <source>
        <strain evidence="3 4">UAMH 7357</strain>
    </source>
</reference>
<sequence>MLTITTLNIKTTSPNHVRKEFARARKVEVDKVEWPVSVGKDVPLLLITGKQGKVKGFNMFCIRVKLQAFQLPHDQSLLSASNNLGSWREFPANFCLVFKEVGASRPLWQLLLLAFPLGIVAAILDSHLAMVITLNALSLITFGVDLYFLRDQIANCLDDNSNGILYVLSNNIEALVLLLFVFCFQQGLLVKSVTLKALILGLLTCKLLLVTGVSFLLGGFANMRAIDGSGTLQVFKPISGVSSIPVLVMCCIVIVRVFSVLFRLDRRDHPKAFYSVMVTTSRWISMTLLSVFVLKLWFQLRTHSTLFDLADRKDAVTDDDDDDDEYVRRPRSNLLALGMAFLLVFLAITICAYNLATALSRLDVSEPDYSIAPSELHRSISLIFFTVLPIVLEIPRGLKFVGLAIDNRMDLVRTFESRSARISQEVD</sequence>
<keyword evidence="2" id="KW-0472">Membrane</keyword>
<keyword evidence="1" id="KW-0813">Transport</keyword>
<gene>
    <name evidence="3" type="ORF">NA56DRAFT_392931</name>
</gene>
<dbReference type="Proteomes" id="UP000235672">
    <property type="component" value="Unassembled WGS sequence"/>
</dbReference>